<organism evidence="3">
    <name type="scientific">Aspergillus flavus</name>
    <dbReference type="NCBI Taxonomy" id="5059"/>
    <lineage>
        <taxon>Eukaryota</taxon>
        <taxon>Fungi</taxon>
        <taxon>Dikarya</taxon>
        <taxon>Ascomycota</taxon>
        <taxon>Pezizomycotina</taxon>
        <taxon>Eurotiomycetes</taxon>
        <taxon>Eurotiomycetidae</taxon>
        <taxon>Eurotiales</taxon>
        <taxon>Aspergillaceae</taxon>
        <taxon>Aspergillus</taxon>
        <taxon>Aspergillus subgen. Circumdati</taxon>
    </lineage>
</organism>
<gene>
    <name evidence="3" type="ORF">BDV35DRAFT_350906</name>
</gene>
<keyword evidence="2" id="KW-1133">Transmembrane helix</keyword>
<evidence type="ECO:0000256" key="1">
    <source>
        <dbReference type="SAM" id="MobiDB-lite"/>
    </source>
</evidence>
<evidence type="ECO:0000256" key="2">
    <source>
        <dbReference type="SAM" id="Phobius"/>
    </source>
</evidence>
<accession>A0A5N6H269</accession>
<reference evidence="3" key="1">
    <citation type="submission" date="2019-04" db="EMBL/GenBank/DDBJ databases">
        <title>Friends and foes A comparative genomics study of 23 Aspergillus species from section Flavi.</title>
        <authorList>
            <consortium name="DOE Joint Genome Institute"/>
            <person name="Kjaerbolling I."/>
            <person name="Vesth T."/>
            <person name="Frisvad J.C."/>
            <person name="Nybo J.L."/>
            <person name="Theobald S."/>
            <person name="Kildgaard S."/>
            <person name="Isbrandt T."/>
            <person name="Kuo A."/>
            <person name="Sato A."/>
            <person name="Lyhne E.K."/>
            <person name="Kogle M.E."/>
            <person name="Wiebenga A."/>
            <person name="Kun R.S."/>
            <person name="Lubbers R.J."/>
            <person name="Makela M.R."/>
            <person name="Barry K."/>
            <person name="Chovatia M."/>
            <person name="Clum A."/>
            <person name="Daum C."/>
            <person name="Haridas S."/>
            <person name="He G."/>
            <person name="LaButti K."/>
            <person name="Lipzen A."/>
            <person name="Mondo S."/>
            <person name="Riley R."/>
            <person name="Salamov A."/>
            <person name="Simmons B.A."/>
            <person name="Magnuson J.K."/>
            <person name="Henrissat B."/>
            <person name="Mortensen U.H."/>
            <person name="Larsen T.O."/>
            <person name="Devries R.P."/>
            <person name="Grigoriev I.V."/>
            <person name="Machida M."/>
            <person name="Baker S.E."/>
            <person name="Andersen M.R."/>
        </authorList>
    </citation>
    <scope>NUCLEOTIDE SEQUENCE [LARGE SCALE GENOMIC DNA]</scope>
    <source>
        <strain evidence="3">CBS 121.62</strain>
    </source>
</reference>
<protein>
    <submittedName>
        <fullName evidence="3">Uncharacterized protein</fullName>
    </submittedName>
</protein>
<feature type="compositionally biased region" description="Basic residues" evidence="1">
    <location>
        <begin position="1"/>
        <end position="15"/>
    </location>
</feature>
<keyword evidence="2" id="KW-0812">Transmembrane</keyword>
<dbReference type="AlphaFoldDB" id="A0A5N6H269"/>
<proteinExistence type="predicted"/>
<feature type="region of interest" description="Disordered" evidence="1">
    <location>
        <begin position="1"/>
        <end position="26"/>
    </location>
</feature>
<dbReference type="Proteomes" id="UP000325434">
    <property type="component" value="Unassembled WGS sequence"/>
</dbReference>
<name>A0A5N6H269_ASPFL</name>
<sequence>MSQTRKHTDSHHKQCKQITEDQKNQHFSSIQIPASVSRLSQRHPWAFPKHHLGMRRGRISSPASTGTSVVVGIGIACTVVAARTARRTEMSFILNRRIWVLTRYGGGWIRRRFLAWAVGGSEERRFCRRA</sequence>
<keyword evidence="2" id="KW-0472">Membrane</keyword>
<feature type="transmembrane region" description="Helical" evidence="2">
    <location>
        <begin position="63"/>
        <end position="82"/>
    </location>
</feature>
<dbReference type="EMBL" id="ML734588">
    <property type="protein sequence ID" value="KAB8247589.1"/>
    <property type="molecule type" value="Genomic_DNA"/>
</dbReference>
<evidence type="ECO:0000313" key="3">
    <source>
        <dbReference type="EMBL" id="KAB8247589.1"/>
    </source>
</evidence>